<sequence length="80" mass="8918">MVPQCKCEWDEEGEGKQPGFGQICIPKFGSGIQQKIKDKVICRQGGLCGRSPQRLKPFHSKPPCFSISLSQSSTIRKRNP</sequence>
<gene>
    <name evidence="1" type="ORF">EYF80_010026</name>
</gene>
<name>A0A4Z2IQZ1_9TELE</name>
<accession>A0A4Z2IQZ1</accession>
<keyword evidence="2" id="KW-1185">Reference proteome</keyword>
<reference evidence="1 2" key="1">
    <citation type="submission" date="2019-03" db="EMBL/GenBank/DDBJ databases">
        <title>First draft genome of Liparis tanakae, snailfish: a comprehensive survey of snailfish specific genes.</title>
        <authorList>
            <person name="Kim W."/>
            <person name="Song I."/>
            <person name="Jeong J.-H."/>
            <person name="Kim D."/>
            <person name="Kim S."/>
            <person name="Ryu S."/>
            <person name="Song J.Y."/>
            <person name="Lee S.K."/>
        </authorList>
    </citation>
    <scope>NUCLEOTIDE SEQUENCE [LARGE SCALE GENOMIC DNA]</scope>
    <source>
        <tissue evidence="1">Muscle</tissue>
    </source>
</reference>
<protein>
    <submittedName>
        <fullName evidence="1">Uncharacterized protein</fullName>
    </submittedName>
</protein>
<comment type="caution">
    <text evidence="1">The sequence shown here is derived from an EMBL/GenBank/DDBJ whole genome shotgun (WGS) entry which is preliminary data.</text>
</comment>
<organism evidence="1 2">
    <name type="scientific">Liparis tanakae</name>
    <name type="common">Tanaka's snailfish</name>
    <dbReference type="NCBI Taxonomy" id="230148"/>
    <lineage>
        <taxon>Eukaryota</taxon>
        <taxon>Metazoa</taxon>
        <taxon>Chordata</taxon>
        <taxon>Craniata</taxon>
        <taxon>Vertebrata</taxon>
        <taxon>Euteleostomi</taxon>
        <taxon>Actinopterygii</taxon>
        <taxon>Neopterygii</taxon>
        <taxon>Teleostei</taxon>
        <taxon>Neoteleostei</taxon>
        <taxon>Acanthomorphata</taxon>
        <taxon>Eupercaria</taxon>
        <taxon>Perciformes</taxon>
        <taxon>Cottioidei</taxon>
        <taxon>Cottales</taxon>
        <taxon>Liparidae</taxon>
        <taxon>Liparis</taxon>
    </lineage>
</organism>
<dbReference type="Proteomes" id="UP000314294">
    <property type="component" value="Unassembled WGS sequence"/>
</dbReference>
<proteinExistence type="predicted"/>
<dbReference type="AlphaFoldDB" id="A0A4Z2IQZ1"/>
<evidence type="ECO:0000313" key="2">
    <source>
        <dbReference type="Proteomes" id="UP000314294"/>
    </source>
</evidence>
<evidence type="ECO:0000313" key="1">
    <source>
        <dbReference type="EMBL" id="TNN79652.1"/>
    </source>
</evidence>
<dbReference type="EMBL" id="SRLO01000062">
    <property type="protein sequence ID" value="TNN79652.1"/>
    <property type="molecule type" value="Genomic_DNA"/>
</dbReference>